<dbReference type="GeneID" id="17302695"/>
<keyword evidence="3" id="KW-0539">Nucleus</keyword>
<sequence>MNKRGSREFTPSDREQGAKRKRRSHTPKEDTSFQGSTFLRVEMFAEARECEIRDAMAALPACSDRHARHGKKAPIGGSEVRMMLRRRATSHRRYKFPLQVRLRPKKKVKLADASRGKAPQLYRAQRRYVRNMHASFEGREGCAKDGGDAQRFLSTHLWHVKRMKMGSMWGYRLPLHVSFRGSKLAILTRTAAERRIFSSSSEVVKDPNGKLFNDCSKIDKRFMSGGFEVTCLACSSTSVHHRVIGPAQAMCRPSTGDGNMREALLWINPQASAMLQAEFEWCNKTVHGRVRWAQTRALARFELQGPTSDQLLEKIICPSSEAYKSLQIRTLARCLSSTNMTEASGSYPDGELQLEAWNSVKGSSSYQVLPPGSALALTCIDPRLVKALRSAKGDEGDEREGVFSRKPWLSSTRSVGNAAGKGSAGGARLCRGAFWDLPSQLRSRPLSDSSLHAYRQEGLLTFRPATGDKQAREGVALDTSVLLIRADGRSKLPRMPSTKKWVLLLPGGWSRVFWNALILNGGRAIGVMEHKEINLHHCSATFPFDYPDSLMYKEWSELEARKSEERSEVLPPSVRVNYRKLGTRHAVVTPESWTALFGGGGGDAGGVVEVIRERLVPVVLQSEKRGVPCQNAILTVLGGDLQRRLRKVLKEGRGEQLSISKTTSSELRLELPREQEEEETESITVLEDVGGYVTSGCHNFLTGRGFAMALLKAEDARRVMGGVPEGAGESDFLVVVRNNHARSAFLCSATLLFES</sequence>
<evidence type="ECO:0000256" key="2">
    <source>
        <dbReference type="ARBA" id="ARBA00022694"/>
    </source>
</evidence>
<dbReference type="STRING" id="905079.L1JDB3"/>
<dbReference type="EMBL" id="JH992996">
    <property type="protein sequence ID" value="EKX46100.1"/>
    <property type="molecule type" value="Genomic_DNA"/>
</dbReference>
<dbReference type="Proteomes" id="UP000011087">
    <property type="component" value="Unassembled WGS sequence"/>
</dbReference>
<dbReference type="PaxDb" id="55529-EKX46100"/>
<dbReference type="KEGG" id="gtt:GUITHDRAFT_108135"/>
<feature type="domain" description="POPLD" evidence="6">
    <location>
        <begin position="500"/>
        <end position="585"/>
    </location>
</feature>
<evidence type="ECO:0000256" key="3">
    <source>
        <dbReference type="ARBA" id="ARBA00023242"/>
    </source>
</evidence>
<reference evidence="9" key="2">
    <citation type="submission" date="2012-11" db="EMBL/GenBank/DDBJ databases">
        <authorList>
            <person name="Kuo A."/>
            <person name="Curtis B.A."/>
            <person name="Tanifuji G."/>
            <person name="Burki F."/>
            <person name="Gruber A."/>
            <person name="Irimia M."/>
            <person name="Maruyama S."/>
            <person name="Arias M.C."/>
            <person name="Ball S.G."/>
            <person name="Gile G.H."/>
            <person name="Hirakawa Y."/>
            <person name="Hopkins J.F."/>
            <person name="Rensing S.A."/>
            <person name="Schmutz J."/>
            <person name="Symeonidi A."/>
            <person name="Elias M."/>
            <person name="Eveleigh R.J."/>
            <person name="Herman E.K."/>
            <person name="Klute M.J."/>
            <person name="Nakayama T."/>
            <person name="Obornik M."/>
            <person name="Reyes-Prieto A."/>
            <person name="Armbrust E.V."/>
            <person name="Aves S.J."/>
            <person name="Beiko R.G."/>
            <person name="Coutinho P."/>
            <person name="Dacks J.B."/>
            <person name="Durnford D.G."/>
            <person name="Fast N.M."/>
            <person name="Green B.R."/>
            <person name="Grisdale C."/>
            <person name="Hempe F."/>
            <person name="Henrissat B."/>
            <person name="Hoppner M.P."/>
            <person name="Ishida K.-I."/>
            <person name="Kim E."/>
            <person name="Koreny L."/>
            <person name="Kroth P.G."/>
            <person name="Liu Y."/>
            <person name="Malik S.-B."/>
            <person name="Maier U.G."/>
            <person name="McRose D."/>
            <person name="Mock T."/>
            <person name="Neilson J.A."/>
            <person name="Onodera N.T."/>
            <person name="Poole A.M."/>
            <person name="Pritham E.J."/>
            <person name="Richards T.A."/>
            <person name="Rocap G."/>
            <person name="Roy S.W."/>
            <person name="Sarai C."/>
            <person name="Schaack S."/>
            <person name="Shirato S."/>
            <person name="Slamovits C.H."/>
            <person name="Spencer D.F."/>
            <person name="Suzuki S."/>
            <person name="Worden A.Z."/>
            <person name="Zauner S."/>
            <person name="Barry K."/>
            <person name="Bell C."/>
            <person name="Bharti A.K."/>
            <person name="Crow J.A."/>
            <person name="Grimwood J."/>
            <person name="Kramer R."/>
            <person name="Lindquist E."/>
            <person name="Lucas S."/>
            <person name="Salamov A."/>
            <person name="McFadden G.I."/>
            <person name="Lane C.E."/>
            <person name="Keeling P.J."/>
            <person name="Gray M.W."/>
            <person name="Grigoriev I.V."/>
            <person name="Archibald J.M."/>
        </authorList>
    </citation>
    <scope>NUCLEOTIDE SEQUENCE</scope>
    <source>
        <strain evidence="9">CCMP2712</strain>
    </source>
</reference>
<dbReference type="PANTHER" id="PTHR22731">
    <property type="entry name" value="RIBONUCLEASES P/MRP PROTEIN SUBUNIT POP1"/>
    <property type="match status" value="1"/>
</dbReference>
<dbReference type="InterPro" id="IPR039182">
    <property type="entry name" value="Pop1"/>
</dbReference>
<keyword evidence="2" id="KW-0819">tRNA processing</keyword>
<dbReference type="HOGENOM" id="CLU_368992_0_0_1"/>
<evidence type="ECO:0000259" key="6">
    <source>
        <dbReference type="Pfam" id="PF08170"/>
    </source>
</evidence>
<evidence type="ECO:0000313" key="8">
    <source>
        <dbReference type="EnsemblProtists" id="EKX46100"/>
    </source>
</evidence>
<reference evidence="8" key="3">
    <citation type="submission" date="2016-03" db="UniProtKB">
        <authorList>
            <consortium name="EnsemblProtists"/>
        </authorList>
    </citation>
    <scope>IDENTIFICATION</scope>
</reference>
<dbReference type="AlphaFoldDB" id="L1JDB3"/>
<dbReference type="RefSeq" id="XP_005833080.1">
    <property type="nucleotide sequence ID" value="XM_005833023.1"/>
</dbReference>
<gene>
    <name evidence="7" type="ORF">GUITHDRAFT_108135</name>
</gene>
<dbReference type="InterPro" id="IPR009723">
    <property type="entry name" value="Pop1_N"/>
</dbReference>
<organism evidence="7">
    <name type="scientific">Guillardia theta (strain CCMP2712)</name>
    <name type="common">Cryptophyte</name>
    <dbReference type="NCBI Taxonomy" id="905079"/>
    <lineage>
        <taxon>Eukaryota</taxon>
        <taxon>Cryptophyceae</taxon>
        <taxon>Pyrenomonadales</taxon>
        <taxon>Geminigeraceae</taxon>
        <taxon>Guillardia</taxon>
    </lineage>
</organism>
<dbReference type="Pfam" id="PF08170">
    <property type="entry name" value="POPLD"/>
    <property type="match status" value="1"/>
</dbReference>
<evidence type="ECO:0000259" key="5">
    <source>
        <dbReference type="Pfam" id="PF06978"/>
    </source>
</evidence>
<evidence type="ECO:0000256" key="1">
    <source>
        <dbReference type="ARBA" id="ARBA00004123"/>
    </source>
</evidence>
<feature type="region of interest" description="Disordered" evidence="4">
    <location>
        <begin position="1"/>
        <end position="34"/>
    </location>
</feature>
<proteinExistence type="predicted"/>
<protein>
    <submittedName>
        <fullName evidence="7 8">Uncharacterized protein</fullName>
    </submittedName>
</protein>
<keyword evidence="9" id="KW-1185">Reference proteome</keyword>
<name>L1JDB3_GUITC</name>
<dbReference type="InterPro" id="IPR012590">
    <property type="entry name" value="POPLD_dom"/>
</dbReference>
<accession>L1JDB3</accession>
<dbReference type="PANTHER" id="PTHR22731:SF3">
    <property type="entry name" value="RIBONUCLEASES P_MRP PROTEIN SUBUNIT POP1"/>
    <property type="match status" value="1"/>
</dbReference>
<dbReference type="eggNOG" id="KOG3322">
    <property type="taxonomic scope" value="Eukaryota"/>
</dbReference>
<dbReference type="GO" id="GO:0000172">
    <property type="term" value="C:ribonuclease MRP complex"/>
    <property type="evidence" value="ECO:0007669"/>
    <property type="project" value="InterPro"/>
</dbReference>
<dbReference type="EnsemblProtists" id="EKX46100">
    <property type="protein sequence ID" value="EKX46100"/>
    <property type="gene ID" value="GUITHDRAFT_108135"/>
</dbReference>
<reference evidence="7 9" key="1">
    <citation type="journal article" date="2012" name="Nature">
        <title>Algal genomes reveal evolutionary mosaicism and the fate of nucleomorphs.</title>
        <authorList>
            <consortium name="DOE Joint Genome Institute"/>
            <person name="Curtis B.A."/>
            <person name="Tanifuji G."/>
            <person name="Burki F."/>
            <person name="Gruber A."/>
            <person name="Irimia M."/>
            <person name="Maruyama S."/>
            <person name="Arias M.C."/>
            <person name="Ball S.G."/>
            <person name="Gile G.H."/>
            <person name="Hirakawa Y."/>
            <person name="Hopkins J.F."/>
            <person name="Kuo A."/>
            <person name="Rensing S.A."/>
            <person name="Schmutz J."/>
            <person name="Symeonidi A."/>
            <person name="Elias M."/>
            <person name="Eveleigh R.J."/>
            <person name="Herman E.K."/>
            <person name="Klute M.J."/>
            <person name="Nakayama T."/>
            <person name="Obornik M."/>
            <person name="Reyes-Prieto A."/>
            <person name="Armbrust E.V."/>
            <person name="Aves S.J."/>
            <person name="Beiko R.G."/>
            <person name="Coutinho P."/>
            <person name="Dacks J.B."/>
            <person name="Durnford D.G."/>
            <person name="Fast N.M."/>
            <person name="Green B.R."/>
            <person name="Grisdale C.J."/>
            <person name="Hempel F."/>
            <person name="Henrissat B."/>
            <person name="Hoppner M.P."/>
            <person name="Ishida K."/>
            <person name="Kim E."/>
            <person name="Koreny L."/>
            <person name="Kroth P.G."/>
            <person name="Liu Y."/>
            <person name="Malik S.B."/>
            <person name="Maier U.G."/>
            <person name="McRose D."/>
            <person name="Mock T."/>
            <person name="Neilson J.A."/>
            <person name="Onodera N.T."/>
            <person name="Poole A.M."/>
            <person name="Pritham E.J."/>
            <person name="Richards T.A."/>
            <person name="Rocap G."/>
            <person name="Roy S.W."/>
            <person name="Sarai C."/>
            <person name="Schaack S."/>
            <person name="Shirato S."/>
            <person name="Slamovits C.H."/>
            <person name="Spencer D.F."/>
            <person name="Suzuki S."/>
            <person name="Worden A.Z."/>
            <person name="Zauner S."/>
            <person name="Barry K."/>
            <person name="Bell C."/>
            <person name="Bharti A.K."/>
            <person name="Crow J.A."/>
            <person name="Grimwood J."/>
            <person name="Kramer R."/>
            <person name="Lindquist E."/>
            <person name="Lucas S."/>
            <person name="Salamov A."/>
            <person name="McFadden G.I."/>
            <person name="Lane C.E."/>
            <person name="Keeling P.J."/>
            <person name="Gray M.W."/>
            <person name="Grigoriev I.V."/>
            <person name="Archibald J.M."/>
        </authorList>
    </citation>
    <scope>NUCLEOTIDE SEQUENCE</scope>
    <source>
        <strain evidence="7 9">CCMP2712</strain>
    </source>
</reference>
<comment type="subcellular location">
    <subcellularLocation>
        <location evidence="1">Nucleus</location>
    </subcellularLocation>
</comment>
<evidence type="ECO:0000313" key="9">
    <source>
        <dbReference type="Proteomes" id="UP000011087"/>
    </source>
</evidence>
<evidence type="ECO:0000256" key="4">
    <source>
        <dbReference type="SAM" id="MobiDB-lite"/>
    </source>
</evidence>
<evidence type="ECO:0000313" key="7">
    <source>
        <dbReference type="EMBL" id="EKX46100.1"/>
    </source>
</evidence>
<feature type="domain" description="Pop1 N-terminal" evidence="5">
    <location>
        <begin position="150"/>
        <end position="181"/>
    </location>
</feature>
<feature type="compositionally biased region" description="Basic and acidic residues" evidence="4">
    <location>
        <begin position="1"/>
        <end position="18"/>
    </location>
</feature>
<dbReference type="OrthoDB" id="442863at2759"/>
<dbReference type="GO" id="GO:0001682">
    <property type="term" value="P:tRNA 5'-leader removal"/>
    <property type="evidence" value="ECO:0007669"/>
    <property type="project" value="InterPro"/>
</dbReference>
<dbReference type="OMA" id="VGFIACE"/>
<dbReference type="GO" id="GO:0005655">
    <property type="term" value="C:nucleolar ribonuclease P complex"/>
    <property type="evidence" value="ECO:0007669"/>
    <property type="project" value="InterPro"/>
</dbReference>
<dbReference type="Pfam" id="PF06978">
    <property type="entry name" value="POP1_N"/>
    <property type="match status" value="1"/>
</dbReference>